<dbReference type="EMBL" id="WHNX01000002">
    <property type="protein sequence ID" value="MPW24398.1"/>
    <property type="molecule type" value="Genomic_DNA"/>
</dbReference>
<organism evidence="2 3">
    <name type="scientific">Alkalibaculum sporogenes</name>
    <dbReference type="NCBI Taxonomy" id="2655001"/>
    <lineage>
        <taxon>Bacteria</taxon>
        <taxon>Bacillati</taxon>
        <taxon>Bacillota</taxon>
        <taxon>Clostridia</taxon>
        <taxon>Eubacteriales</taxon>
        <taxon>Eubacteriaceae</taxon>
        <taxon>Alkalibaculum</taxon>
    </lineage>
</organism>
<feature type="compositionally biased region" description="Basic and acidic residues" evidence="1">
    <location>
        <begin position="12"/>
        <end position="25"/>
    </location>
</feature>
<comment type="caution">
    <text evidence="2">The sequence shown here is derived from an EMBL/GenBank/DDBJ whole genome shotgun (WGS) entry which is preliminary data.</text>
</comment>
<accession>A0A6A7K4T6</accession>
<protein>
    <submittedName>
        <fullName evidence="2">Uncharacterized protein</fullName>
    </submittedName>
</protein>
<dbReference type="AlphaFoldDB" id="A0A6A7K4T6"/>
<gene>
    <name evidence="2" type="ORF">GC105_01150</name>
</gene>
<evidence type="ECO:0000313" key="3">
    <source>
        <dbReference type="Proteomes" id="UP000440004"/>
    </source>
</evidence>
<reference evidence="2 3" key="1">
    <citation type="submission" date="2019-10" db="EMBL/GenBank/DDBJ databases">
        <title>Alkalibaculum tamaniensis sp.nov., a new alkaliphilic acetogen, isolated on methoxylated aromatics from a mud volcano.</title>
        <authorList>
            <person name="Khomyakova M.A."/>
            <person name="Merkel A.Y."/>
            <person name="Bonch-Osmolovskaya E.A."/>
            <person name="Slobodkin A.I."/>
        </authorList>
    </citation>
    <scope>NUCLEOTIDE SEQUENCE [LARGE SCALE GENOMIC DNA]</scope>
    <source>
        <strain evidence="2 3">M08DMB</strain>
    </source>
</reference>
<dbReference type="RefSeq" id="WP_152800850.1">
    <property type="nucleotide sequence ID" value="NZ_WHNX01000002.1"/>
</dbReference>
<evidence type="ECO:0000256" key="1">
    <source>
        <dbReference type="SAM" id="MobiDB-lite"/>
    </source>
</evidence>
<feature type="region of interest" description="Disordered" evidence="1">
    <location>
        <begin position="1"/>
        <end position="40"/>
    </location>
</feature>
<keyword evidence="3" id="KW-1185">Reference proteome</keyword>
<feature type="compositionally biased region" description="Basic residues" evidence="1">
    <location>
        <begin position="1"/>
        <end position="11"/>
    </location>
</feature>
<name>A0A6A7K4T6_9FIRM</name>
<sequence>MSNHKEKHHLHGEKSEHKHNEDVHQHEHHHEHHHEQKPITISSHDMSIVGSYRFNIKKSFEQAEVILDDLLKQIAKEVTTLSGIIGHIKAFITCEDKKCMISITEDESNKHYIKSECCNIEGVAIVFYIKPEQLESILVKVFNDYIN</sequence>
<proteinExistence type="predicted"/>
<dbReference type="Proteomes" id="UP000440004">
    <property type="component" value="Unassembled WGS sequence"/>
</dbReference>
<evidence type="ECO:0000313" key="2">
    <source>
        <dbReference type="EMBL" id="MPW24398.1"/>
    </source>
</evidence>